<dbReference type="RefSeq" id="WP_075725574.1">
    <property type="nucleotide sequence ID" value="NZ_LTDM01000011.1"/>
</dbReference>
<dbReference type="EMBL" id="LTDM01000011">
    <property type="protein sequence ID" value="OLS03195.1"/>
    <property type="molecule type" value="Genomic_DNA"/>
</dbReference>
<comment type="caution">
    <text evidence="2">The sequence shown here is derived from an EMBL/GenBank/DDBJ whole genome shotgun (WGS) entry which is preliminary data.</text>
</comment>
<organism evidence="2 3">
    <name type="scientific">Tissierella creatinophila DSM 6911</name>
    <dbReference type="NCBI Taxonomy" id="1123403"/>
    <lineage>
        <taxon>Bacteria</taxon>
        <taxon>Bacillati</taxon>
        <taxon>Bacillota</taxon>
        <taxon>Tissierellia</taxon>
        <taxon>Tissierellales</taxon>
        <taxon>Tissierellaceae</taxon>
        <taxon>Tissierella</taxon>
    </lineage>
</organism>
<evidence type="ECO:0000313" key="3">
    <source>
        <dbReference type="Proteomes" id="UP000186112"/>
    </source>
</evidence>
<keyword evidence="3" id="KW-1185">Reference proteome</keyword>
<accession>A0A1U7M7D9</accession>
<protein>
    <submittedName>
        <fullName evidence="2">Branched-chain amino acid transport protein AzlD</fullName>
    </submittedName>
</protein>
<name>A0A1U7M7D9_TISCR</name>
<dbReference type="Pfam" id="PF05437">
    <property type="entry name" value="AzlD"/>
    <property type="match status" value="1"/>
</dbReference>
<sequence length="101" mass="11623">MERNIYIYIFIMIVVTYAIRVLPLTLIRKRINNKFVRSFLYYVPYVTLAVMTFPAILEATREPIAGALALITGILLAWFGKSLFQISISCCIVVFIIEMLI</sequence>
<feature type="transmembrane region" description="Helical" evidence="1">
    <location>
        <begin position="39"/>
        <end position="57"/>
    </location>
</feature>
<evidence type="ECO:0000256" key="1">
    <source>
        <dbReference type="SAM" id="Phobius"/>
    </source>
</evidence>
<feature type="transmembrane region" description="Helical" evidence="1">
    <location>
        <begin position="6"/>
        <end position="27"/>
    </location>
</feature>
<evidence type="ECO:0000313" key="2">
    <source>
        <dbReference type="EMBL" id="OLS03195.1"/>
    </source>
</evidence>
<keyword evidence="1" id="KW-0812">Transmembrane</keyword>
<dbReference type="AlphaFoldDB" id="A0A1U7M7D9"/>
<dbReference type="OrthoDB" id="9811308at2"/>
<dbReference type="InterPro" id="IPR008407">
    <property type="entry name" value="Brnchd-chn_aa_trnsp_AzlD"/>
</dbReference>
<gene>
    <name evidence="2" type="ORF">TICRE_08960</name>
</gene>
<dbReference type="Proteomes" id="UP000186112">
    <property type="component" value="Unassembled WGS sequence"/>
</dbReference>
<proteinExistence type="predicted"/>
<keyword evidence="1" id="KW-1133">Transmembrane helix</keyword>
<feature type="transmembrane region" description="Helical" evidence="1">
    <location>
        <begin position="69"/>
        <end position="97"/>
    </location>
</feature>
<keyword evidence="1" id="KW-0472">Membrane</keyword>
<reference evidence="2 3" key="1">
    <citation type="submission" date="2016-02" db="EMBL/GenBank/DDBJ databases">
        <title>Genome sequence of Tissierella creatinophila DSM 6911.</title>
        <authorList>
            <person name="Poehlein A."/>
            <person name="Daniel R."/>
        </authorList>
    </citation>
    <scope>NUCLEOTIDE SEQUENCE [LARGE SCALE GENOMIC DNA]</scope>
    <source>
        <strain evidence="2 3">DSM 6911</strain>
    </source>
</reference>